<evidence type="ECO:0000256" key="8">
    <source>
        <dbReference type="ARBA" id="ARBA00022777"/>
    </source>
</evidence>
<feature type="domain" description="HAMP" evidence="17">
    <location>
        <begin position="250"/>
        <end position="303"/>
    </location>
</feature>
<organism evidence="18 19">
    <name type="scientific">Alcanivorax nanhaiticus</name>
    <dbReference type="NCBI Taxonomy" id="1177154"/>
    <lineage>
        <taxon>Bacteria</taxon>
        <taxon>Pseudomonadati</taxon>
        <taxon>Pseudomonadota</taxon>
        <taxon>Gammaproteobacteria</taxon>
        <taxon>Oceanospirillales</taxon>
        <taxon>Alcanivoracaceae</taxon>
        <taxon>Alcanivorax</taxon>
    </lineage>
</organism>
<dbReference type="PATRIC" id="fig|1177154.3.peg.145"/>
<evidence type="ECO:0000256" key="10">
    <source>
        <dbReference type="ARBA" id="ARBA00022989"/>
    </source>
</evidence>
<dbReference type="CDD" id="cd06225">
    <property type="entry name" value="HAMP"/>
    <property type="match status" value="1"/>
</dbReference>
<keyword evidence="12 14" id="KW-0472">Membrane</keyword>
<keyword evidence="11" id="KW-0902">Two-component regulatory system</keyword>
<reference evidence="18 19" key="1">
    <citation type="submission" date="2012-09" db="EMBL/GenBank/DDBJ databases">
        <title>Genome Sequence of alkane-degrading Bacterium Alcanivorax sp. 19-m-6.</title>
        <authorList>
            <person name="Lai Q."/>
            <person name="Shao Z."/>
        </authorList>
    </citation>
    <scope>NUCLEOTIDE SEQUENCE [LARGE SCALE GENOMIC DNA]</scope>
    <source>
        <strain evidence="18 19">19-m-6</strain>
    </source>
</reference>
<dbReference type="SUPFAM" id="SSF52172">
    <property type="entry name" value="CheY-like"/>
    <property type="match status" value="1"/>
</dbReference>
<dbReference type="RefSeq" id="WP_035229407.1">
    <property type="nucleotide sequence ID" value="NZ_ARXV01000001.1"/>
</dbReference>
<dbReference type="GO" id="GO:0005524">
    <property type="term" value="F:ATP binding"/>
    <property type="evidence" value="ECO:0007669"/>
    <property type="project" value="UniProtKB-KW"/>
</dbReference>
<dbReference type="Pfam" id="PF00072">
    <property type="entry name" value="Response_reg"/>
    <property type="match status" value="1"/>
</dbReference>
<evidence type="ECO:0000256" key="11">
    <source>
        <dbReference type="ARBA" id="ARBA00023012"/>
    </source>
</evidence>
<keyword evidence="6 14" id="KW-0812">Transmembrane</keyword>
<comment type="subcellular location">
    <subcellularLocation>
        <location evidence="2">Membrane</location>
    </subcellularLocation>
</comment>
<keyword evidence="9" id="KW-0067">ATP-binding</keyword>
<dbReference type="Proteomes" id="UP000029444">
    <property type="component" value="Unassembled WGS sequence"/>
</dbReference>
<dbReference type="CDD" id="cd16922">
    <property type="entry name" value="HATPase_EvgS-ArcB-TorS-like"/>
    <property type="match status" value="1"/>
</dbReference>
<dbReference type="InterPro" id="IPR036890">
    <property type="entry name" value="HATPase_C_sf"/>
</dbReference>
<evidence type="ECO:0000256" key="5">
    <source>
        <dbReference type="ARBA" id="ARBA00022679"/>
    </source>
</evidence>
<dbReference type="Gene3D" id="6.10.340.10">
    <property type="match status" value="1"/>
</dbReference>
<keyword evidence="19" id="KW-1185">Reference proteome</keyword>
<sequence length="695" mass="76170">MTLRSRIRWLLVVAATCCVSLISVALYQVNQSFLDRLNEQNAGRELQKVESAFLDQLSVLRVRAEDWTQQPDKPPLKLDGVGHLDLLMALDNDRIVWQQGAQALVADGVAQRLVGQFAQSCSPMWGVVRADGRALLFITAVENQCEAYLLGVWLDSDWMSYLSDRVGHALYVRDIPAGTAPYRGLAGASSDALHGRFPLPDYLGGQPLEVVVELPRDGMGTMISSVVAMVVIMFVLTGLTVFLVNVRIQVMLFGRLRMVHNAVRSIARGGALDQRLPVLSDDEIGELATDFNSMVDSIDHAQKQLAEARMQAEGASKTKSQFLANMSHEIRTPMTAILGYTELLRNGTLSPGDQKRYLSIIQHNGDALLALINDVLDLSRIEAGQVMSEQRLFSPQELLDEVVDSLLLKAREKGLELKLELLTPLPAALFGDLFRLRQILVNLAGNAVKFTEHGHVCVKTSWDGLAQSLKVRVEDTGIGISESQLKSIFQPFSQADASHSRRYAGTGLGLSIARELARAQGGDITVSSRVGRGSQFELVLPLAVANEVPVSADTPTPKSESAKGLLSGRVLLAEDNLVNRLFVRKVLENAGLKLVEAENGKEACREFADNPDFDLIVLDMQMPEMDGYQTVVELRERGFTGPVLALTANVLAADRQRCLDAGCDEFLGKPVRIQDLVQVCSRLLHQAETSLDLES</sequence>
<evidence type="ECO:0000256" key="14">
    <source>
        <dbReference type="SAM" id="Phobius"/>
    </source>
</evidence>
<dbReference type="PROSITE" id="PS50110">
    <property type="entry name" value="RESPONSE_REGULATORY"/>
    <property type="match status" value="1"/>
</dbReference>
<comment type="caution">
    <text evidence="18">The sequence shown here is derived from an EMBL/GenBank/DDBJ whole genome shotgun (WGS) entry which is preliminary data.</text>
</comment>
<dbReference type="eggNOG" id="COG0642">
    <property type="taxonomic scope" value="Bacteria"/>
</dbReference>
<dbReference type="FunFam" id="1.10.287.130:FF:000004">
    <property type="entry name" value="Ethylene receptor 1"/>
    <property type="match status" value="1"/>
</dbReference>
<dbReference type="OrthoDB" id="6724607at2"/>
<dbReference type="STRING" id="1177154.Y5S_00144"/>
<evidence type="ECO:0000256" key="1">
    <source>
        <dbReference type="ARBA" id="ARBA00000085"/>
    </source>
</evidence>
<feature type="domain" description="Response regulatory" evidence="16">
    <location>
        <begin position="569"/>
        <end position="684"/>
    </location>
</feature>
<feature type="transmembrane region" description="Helical" evidence="14">
    <location>
        <begin position="226"/>
        <end position="248"/>
    </location>
</feature>
<dbReference type="Gene3D" id="3.40.50.2300">
    <property type="match status" value="1"/>
</dbReference>
<keyword evidence="5" id="KW-0808">Transferase</keyword>
<dbReference type="GO" id="GO:0000155">
    <property type="term" value="F:phosphorelay sensor kinase activity"/>
    <property type="evidence" value="ECO:0007669"/>
    <property type="project" value="InterPro"/>
</dbReference>
<dbReference type="InterPro" id="IPR036097">
    <property type="entry name" value="HisK_dim/P_sf"/>
</dbReference>
<dbReference type="EC" id="2.7.13.3" evidence="3"/>
<feature type="modified residue" description="4-aspartylphosphate" evidence="13">
    <location>
        <position position="619"/>
    </location>
</feature>
<dbReference type="SMART" id="SM00304">
    <property type="entry name" value="HAMP"/>
    <property type="match status" value="1"/>
</dbReference>
<dbReference type="PROSITE" id="PS50109">
    <property type="entry name" value="HIS_KIN"/>
    <property type="match status" value="1"/>
</dbReference>
<evidence type="ECO:0000313" key="18">
    <source>
        <dbReference type="EMBL" id="KGD66477.1"/>
    </source>
</evidence>
<proteinExistence type="predicted"/>
<dbReference type="GO" id="GO:0016020">
    <property type="term" value="C:membrane"/>
    <property type="evidence" value="ECO:0007669"/>
    <property type="project" value="UniProtKB-SubCell"/>
</dbReference>
<dbReference type="InterPro" id="IPR003661">
    <property type="entry name" value="HisK_dim/P_dom"/>
</dbReference>
<dbReference type="PANTHER" id="PTHR45339:SF1">
    <property type="entry name" value="HYBRID SIGNAL TRANSDUCTION HISTIDINE KINASE J"/>
    <property type="match status" value="1"/>
</dbReference>
<evidence type="ECO:0000259" key="16">
    <source>
        <dbReference type="PROSITE" id="PS50110"/>
    </source>
</evidence>
<dbReference type="AlphaFoldDB" id="A0A095SPG6"/>
<dbReference type="EMBL" id="ARXV01000001">
    <property type="protein sequence ID" value="KGD66477.1"/>
    <property type="molecule type" value="Genomic_DNA"/>
</dbReference>
<dbReference type="SUPFAM" id="SSF158472">
    <property type="entry name" value="HAMP domain-like"/>
    <property type="match status" value="1"/>
</dbReference>
<dbReference type="SMART" id="SM00388">
    <property type="entry name" value="HisKA"/>
    <property type="match status" value="1"/>
</dbReference>
<dbReference type="InterPro" id="IPR005467">
    <property type="entry name" value="His_kinase_dom"/>
</dbReference>
<protein>
    <recommendedName>
        <fullName evidence="3">histidine kinase</fullName>
        <ecNumber evidence="3">2.7.13.3</ecNumber>
    </recommendedName>
</protein>
<evidence type="ECO:0000256" key="4">
    <source>
        <dbReference type="ARBA" id="ARBA00022553"/>
    </source>
</evidence>
<evidence type="ECO:0000256" key="3">
    <source>
        <dbReference type="ARBA" id="ARBA00012438"/>
    </source>
</evidence>
<dbReference type="InterPro" id="IPR001789">
    <property type="entry name" value="Sig_transdc_resp-reg_receiver"/>
</dbReference>
<keyword evidence="4 13" id="KW-0597">Phosphoprotein</keyword>
<evidence type="ECO:0000256" key="9">
    <source>
        <dbReference type="ARBA" id="ARBA00022840"/>
    </source>
</evidence>
<dbReference type="CDD" id="cd00082">
    <property type="entry name" value="HisKA"/>
    <property type="match status" value="1"/>
</dbReference>
<accession>A0A095SPG6</accession>
<dbReference type="InterPro" id="IPR011006">
    <property type="entry name" value="CheY-like_superfamily"/>
</dbReference>
<gene>
    <name evidence="18" type="ORF">Y5S_00144</name>
</gene>
<dbReference type="PRINTS" id="PR00344">
    <property type="entry name" value="BCTRLSENSOR"/>
</dbReference>
<dbReference type="FunFam" id="3.30.565.10:FF:000010">
    <property type="entry name" value="Sensor histidine kinase RcsC"/>
    <property type="match status" value="1"/>
</dbReference>
<dbReference type="SUPFAM" id="SSF47384">
    <property type="entry name" value="Homodimeric domain of signal transducing histidine kinase"/>
    <property type="match status" value="1"/>
</dbReference>
<comment type="catalytic activity">
    <reaction evidence="1">
        <text>ATP + protein L-histidine = ADP + protein N-phospho-L-histidine.</text>
        <dbReference type="EC" id="2.7.13.3"/>
    </reaction>
</comment>
<dbReference type="Pfam" id="PF02518">
    <property type="entry name" value="HATPase_c"/>
    <property type="match status" value="1"/>
</dbReference>
<dbReference type="CDD" id="cd17546">
    <property type="entry name" value="REC_hyHK_CKI1_RcsC-like"/>
    <property type="match status" value="1"/>
</dbReference>
<evidence type="ECO:0000259" key="15">
    <source>
        <dbReference type="PROSITE" id="PS50109"/>
    </source>
</evidence>
<dbReference type="Pfam" id="PF00512">
    <property type="entry name" value="HisKA"/>
    <property type="match status" value="1"/>
</dbReference>
<evidence type="ECO:0000259" key="17">
    <source>
        <dbReference type="PROSITE" id="PS50885"/>
    </source>
</evidence>
<evidence type="ECO:0000256" key="6">
    <source>
        <dbReference type="ARBA" id="ARBA00022692"/>
    </source>
</evidence>
<dbReference type="PROSITE" id="PS50885">
    <property type="entry name" value="HAMP"/>
    <property type="match status" value="1"/>
</dbReference>
<dbReference type="InterPro" id="IPR004358">
    <property type="entry name" value="Sig_transdc_His_kin-like_C"/>
</dbReference>
<keyword evidence="7" id="KW-0547">Nucleotide-binding</keyword>
<evidence type="ECO:0000256" key="12">
    <source>
        <dbReference type="ARBA" id="ARBA00023136"/>
    </source>
</evidence>
<evidence type="ECO:0000256" key="13">
    <source>
        <dbReference type="PROSITE-ProRule" id="PRU00169"/>
    </source>
</evidence>
<feature type="domain" description="Histidine kinase" evidence="15">
    <location>
        <begin position="325"/>
        <end position="544"/>
    </location>
</feature>
<keyword evidence="8 18" id="KW-0418">Kinase</keyword>
<dbReference type="SMART" id="SM00448">
    <property type="entry name" value="REC"/>
    <property type="match status" value="1"/>
</dbReference>
<dbReference type="InterPro" id="IPR003660">
    <property type="entry name" value="HAMP_dom"/>
</dbReference>
<dbReference type="Gene3D" id="3.30.565.10">
    <property type="entry name" value="Histidine kinase-like ATPase, C-terminal domain"/>
    <property type="match status" value="1"/>
</dbReference>
<dbReference type="SUPFAM" id="SSF55874">
    <property type="entry name" value="ATPase domain of HSP90 chaperone/DNA topoisomerase II/histidine kinase"/>
    <property type="match status" value="1"/>
</dbReference>
<dbReference type="Gene3D" id="1.10.287.130">
    <property type="match status" value="1"/>
</dbReference>
<dbReference type="PANTHER" id="PTHR45339">
    <property type="entry name" value="HYBRID SIGNAL TRANSDUCTION HISTIDINE KINASE J"/>
    <property type="match status" value="1"/>
</dbReference>
<evidence type="ECO:0000256" key="7">
    <source>
        <dbReference type="ARBA" id="ARBA00022741"/>
    </source>
</evidence>
<dbReference type="Pfam" id="PF00672">
    <property type="entry name" value="HAMP"/>
    <property type="match status" value="1"/>
</dbReference>
<dbReference type="InterPro" id="IPR003594">
    <property type="entry name" value="HATPase_dom"/>
</dbReference>
<evidence type="ECO:0000256" key="2">
    <source>
        <dbReference type="ARBA" id="ARBA00004370"/>
    </source>
</evidence>
<evidence type="ECO:0000313" key="19">
    <source>
        <dbReference type="Proteomes" id="UP000029444"/>
    </source>
</evidence>
<keyword evidence="10 14" id="KW-1133">Transmembrane helix</keyword>
<dbReference type="SMART" id="SM00387">
    <property type="entry name" value="HATPase_c"/>
    <property type="match status" value="1"/>
</dbReference>
<name>A0A095SPG6_9GAMM</name>